<dbReference type="InterPro" id="IPR008979">
    <property type="entry name" value="Galactose-bd-like_sf"/>
</dbReference>
<dbReference type="SMART" id="SM00939">
    <property type="entry name" value="PepX_C"/>
    <property type="match status" value="1"/>
</dbReference>
<evidence type="ECO:0000313" key="4">
    <source>
        <dbReference type="EMBL" id="CRY83659.1"/>
    </source>
</evidence>
<keyword evidence="1 4" id="KW-0378">Hydrolase</keyword>
<dbReference type="RefSeq" id="WP_060594774.1">
    <property type="nucleotide sequence ID" value="NZ_CP031418.1"/>
</dbReference>
<feature type="domain" description="Xaa-Pro dipeptidyl-peptidase C-terminal" evidence="3">
    <location>
        <begin position="313"/>
        <end position="562"/>
    </location>
</feature>
<dbReference type="InterPro" id="IPR029058">
    <property type="entry name" value="AB_hydrolase_fold"/>
</dbReference>
<reference evidence="5" key="1">
    <citation type="submission" date="2015-03" db="EMBL/GenBank/DDBJ databases">
        <authorList>
            <consortium name="Pathogen Informatics"/>
        </authorList>
    </citation>
    <scope>NUCLEOTIDE SEQUENCE [LARGE SCALE GENOMIC DNA]</scope>
    <source>
        <strain evidence="5">NCTC11134</strain>
        <plasmid evidence="5">2</plasmid>
    </source>
</reference>
<dbReference type="AlphaFoldDB" id="A0A0H5P8N4"/>
<protein>
    <submittedName>
        <fullName evidence="4">Cocaine esterase</fullName>
        <ecNumber evidence="4">3.1.1.84</ecNumber>
    </submittedName>
</protein>
<dbReference type="InterPro" id="IPR013736">
    <property type="entry name" value="Xaa-Pro_dipept_C"/>
</dbReference>
<dbReference type="SUPFAM" id="SSF49785">
    <property type="entry name" value="Galactose-binding domain-like"/>
    <property type="match status" value="1"/>
</dbReference>
<dbReference type="Gene3D" id="2.60.120.260">
    <property type="entry name" value="Galactose-binding domain-like"/>
    <property type="match status" value="1"/>
</dbReference>
<dbReference type="InterPro" id="IPR006311">
    <property type="entry name" value="TAT_signal"/>
</dbReference>
<dbReference type="Pfam" id="PF08530">
    <property type="entry name" value="PepX_C"/>
    <property type="match status" value="1"/>
</dbReference>
<dbReference type="PROSITE" id="PS51318">
    <property type="entry name" value="TAT"/>
    <property type="match status" value="1"/>
</dbReference>
<dbReference type="PANTHER" id="PTHR43056:SF10">
    <property type="entry name" value="COCE_NOND FAMILY, PUTATIVE (AFU_ORTHOLOGUE AFUA_7G00600)-RELATED"/>
    <property type="match status" value="1"/>
</dbReference>
<dbReference type="EC" id="3.1.1.84" evidence="4"/>
<keyword evidence="4" id="KW-0614">Plasmid</keyword>
<dbReference type="SUPFAM" id="SSF53474">
    <property type="entry name" value="alpha/beta-Hydrolases"/>
    <property type="match status" value="1"/>
</dbReference>
<dbReference type="Proteomes" id="UP000057820">
    <property type="component" value="Plasmid 2"/>
</dbReference>
<proteinExistence type="predicted"/>
<gene>
    <name evidence="4" type="primary">cocE_3</name>
    <name evidence="4" type="ORF">ERS450000_05615</name>
</gene>
<feature type="chain" id="PRO_5005221780" evidence="2">
    <location>
        <begin position="29"/>
        <end position="602"/>
    </location>
</feature>
<dbReference type="GO" id="GO:0008239">
    <property type="term" value="F:dipeptidyl-peptidase activity"/>
    <property type="evidence" value="ECO:0007669"/>
    <property type="project" value="InterPro"/>
</dbReference>
<dbReference type="PANTHER" id="PTHR43056">
    <property type="entry name" value="PEPTIDASE S9 PROLYL OLIGOPEPTIDASE"/>
    <property type="match status" value="1"/>
</dbReference>
<dbReference type="KEGG" id="nfr:ERS450000_05615"/>
<dbReference type="NCBIfam" id="TIGR00976">
    <property type="entry name" value="CocE_NonD"/>
    <property type="match status" value="1"/>
</dbReference>
<organism evidence="4 5">
    <name type="scientific">Nocardia farcinica</name>
    <dbReference type="NCBI Taxonomy" id="37329"/>
    <lineage>
        <taxon>Bacteria</taxon>
        <taxon>Bacillati</taxon>
        <taxon>Actinomycetota</taxon>
        <taxon>Actinomycetes</taxon>
        <taxon>Mycobacteriales</taxon>
        <taxon>Nocardiaceae</taxon>
        <taxon>Nocardia</taxon>
    </lineage>
</organism>
<dbReference type="EMBL" id="LN868939">
    <property type="protein sequence ID" value="CRY83659.1"/>
    <property type="molecule type" value="Genomic_DNA"/>
</dbReference>
<dbReference type="PROSITE" id="PS51257">
    <property type="entry name" value="PROKAR_LIPOPROTEIN"/>
    <property type="match status" value="1"/>
</dbReference>
<sequence length="602" mass="65259">MNSATRVSRRRRVAAVLAAVAVAATACATAEAPASNEPVRQWGYLTLPTGERMRYSVVLPEASGQFPVLVEYDGYGAGTEPSIGMPWVREGYAVVGLNVPGTGCSTGDNHMFGAEIGAAGAFAVEWAAQQPWSTGRVGMIGYSYSGYNQLWTAAERPRGLTAITPSKNVGDPYRDVAYPGGIRNSGFPTAWWGEFPEIWRSAAQRAAELDGDTDCAATVADNIAKAQRPEFDFGRRITETTEHEGFYVDKSARSRTDRIDVPVLATQSWQDEQVGTRMGYVEETVRPDLLWTVSSNGDHHTDLTSADIRELMRRFLARYVKDEDNGFEREPRVRVLQEMQVAGSGEEQTTTPTAVAEFGLPVPVTPLRLWFGPDDTLTQAPPAPDTPGAEYRYPVSGSVVNDPPAEGWSPDTAPDGRRAFTTAALPQALSFLGAGSVDLWLSSTAPDTDVQVTLSEVRPDGKEMFVQRGWLRASERRLDPALSTELRPWGDFGPGAAEPLTPGEPALLRVELPKFAHTFRPGSSIRITIDAPAQTGFWEFDRITTEAVNTVLLDAAHPSSVVLGYTPYPHAPALPSCATTLRQPCRDNTTPIPPGEGPRPPA</sequence>
<evidence type="ECO:0000259" key="3">
    <source>
        <dbReference type="SMART" id="SM00939"/>
    </source>
</evidence>
<name>A0A0H5P8N4_NOCFR</name>
<dbReference type="InterPro" id="IPR050585">
    <property type="entry name" value="Xaa-Pro_dipeptidyl-ppase/CocE"/>
</dbReference>
<evidence type="ECO:0000256" key="2">
    <source>
        <dbReference type="SAM" id="SignalP"/>
    </source>
</evidence>
<dbReference type="InterPro" id="IPR000383">
    <property type="entry name" value="Xaa-Pro-like_dom"/>
</dbReference>
<accession>A0A0H5P8N4</accession>
<evidence type="ECO:0000313" key="5">
    <source>
        <dbReference type="Proteomes" id="UP000057820"/>
    </source>
</evidence>
<dbReference type="Pfam" id="PF02129">
    <property type="entry name" value="Peptidase_S15"/>
    <property type="match status" value="1"/>
</dbReference>
<geneLocation type="plasmid" evidence="4">
    <name>2</name>
</geneLocation>
<feature type="signal peptide" evidence="2">
    <location>
        <begin position="1"/>
        <end position="28"/>
    </location>
</feature>
<keyword evidence="2" id="KW-0732">Signal</keyword>
<dbReference type="Gene3D" id="3.40.50.1820">
    <property type="entry name" value="alpha/beta hydrolase"/>
    <property type="match status" value="1"/>
</dbReference>
<evidence type="ECO:0000256" key="1">
    <source>
        <dbReference type="ARBA" id="ARBA00022801"/>
    </source>
</evidence>
<dbReference type="InterPro" id="IPR005674">
    <property type="entry name" value="CocE/Ser_esterase"/>
</dbReference>